<sequence length="116" mass="13369">MEEWDYKELKEYVSEVFNNSINGGLDVLQSGGRCLYEFTNVIEEGETEKAIFYISLAHLQIEKGVLSQRIFDEVKSITKDFDIEKFISELGLEDAQDLNELLRTVEAKFHSVEVVN</sequence>
<dbReference type="EMBL" id="JARTFS010000013">
    <property type="protein sequence ID" value="MED4402858.1"/>
    <property type="molecule type" value="Genomic_DNA"/>
</dbReference>
<organism evidence="1 2">
    <name type="scientific">Metabacillus fastidiosus</name>
    <dbReference type="NCBI Taxonomy" id="1458"/>
    <lineage>
        <taxon>Bacteria</taxon>
        <taxon>Bacillati</taxon>
        <taxon>Bacillota</taxon>
        <taxon>Bacilli</taxon>
        <taxon>Bacillales</taxon>
        <taxon>Bacillaceae</taxon>
        <taxon>Metabacillus</taxon>
    </lineage>
</organism>
<name>A0ABU6P1Q3_9BACI</name>
<reference evidence="1 2" key="1">
    <citation type="submission" date="2023-03" db="EMBL/GenBank/DDBJ databases">
        <title>Bacillus Genome Sequencing.</title>
        <authorList>
            <person name="Dunlap C."/>
        </authorList>
    </citation>
    <scope>NUCLEOTIDE SEQUENCE [LARGE SCALE GENOMIC DNA]</scope>
    <source>
        <strain evidence="1 2">NRS-1717</strain>
    </source>
</reference>
<proteinExistence type="predicted"/>
<evidence type="ECO:0000313" key="2">
    <source>
        <dbReference type="Proteomes" id="UP001342826"/>
    </source>
</evidence>
<dbReference type="RefSeq" id="WP_328015583.1">
    <property type="nucleotide sequence ID" value="NZ_JARTFS010000013.1"/>
</dbReference>
<dbReference type="Proteomes" id="UP001342826">
    <property type="component" value="Unassembled WGS sequence"/>
</dbReference>
<keyword evidence="2" id="KW-1185">Reference proteome</keyword>
<protein>
    <submittedName>
        <fullName evidence="1">Imm3 family immunity protein</fullName>
    </submittedName>
</protein>
<accession>A0ABU6P1Q3</accession>
<comment type="caution">
    <text evidence="1">The sequence shown here is derived from an EMBL/GenBank/DDBJ whole genome shotgun (WGS) entry which is preliminary data.</text>
</comment>
<evidence type="ECO:0000313" key="1">
    <source>
        <dbReference type="EMBL" id="MED4402858.1"/>
    </source>
</evidence>
<gene>
    <name evidence="1" type="ORF">P9271_16255</name>
</gene>